<comment type="similarity">
    <text evidence="1">Belongs to the AIM32 family.</text>
</comment>
<dbReference type="OrthoDB" id="10253744at2759"/>
<dbReference type="PANTHER" id="PTHR31902">
    <property type="entry name" value="ACTIN PATCHES DISTAL PROTEIN 1"/>
    <property type="match status" value="1"/>
</dbReference>
<dbReference type="EMBL" id="ML991809">
    <property type="protein sequence ID" value="KAF2233091.1"/>
    <property type="molecule type" value="Genomic_DNA"/>
</dbReference>
<dbReference type="Proteomes" id="UP000800092">
    <property type="component" value="Unassembled WGS sequence"/>
</dbReference>
<dbReference type="Pfam" id="PF06999">
    <property type="entry name" value="Suc_Fer-like"/>
    <property type="match status" value="1"/>
</dbReference>
<dbReference type="PANTHER" id="PTHR31902:SF7">
    <property type="entry name" value="ALTERED INHERITANCE OF MITOCHONDRIA PROTEIN 32"/>
    <property type="match status" value="1"/>
</dbReference>
<organism evidence="4 5">
    <name type="scientific">Viridothelium virens</name>
    <name type="common">Speckled blister lichen</name>
    <name type="synonym">Trypethelium virens</name>
    <dbReference type="NCBI Taxonomy" id="1048519"/>
    <lineage>
        <taxon>Eukaryota</taxon>
        <taxon>Fungi</taxon>
        <taxon>Dikarya</taxon>
        <taxon>Ascomycota</taxon>
        <taxon>Pezizomycotina</taxon>
        <taxon>Dothideomycetes</taxon>
        <taxon>Dothideomycetes incertae sedis</taxon>
        <taxon>Trypetheliales</taxon>
        <taxon>Trypetheliaceae</taxon>
        <taxon>Viridothelium</taxon>
    </lineage>
</organism>
<proteinExistence type="inferred from homology"/>
<dbReference type="CDD" id="cd03062">
    <property type="entry name" value="TRX_Fd_Sucrase"/>
    <property type="match status" value="1"/>
</dbReference>
<accession>A0A6A6H5G0</accession>
<evidence type="ECO:0000313" key="5">
    <source>
        <dbReference type="Proteomes" id="UP000800092"/>
    </source>
</evidence>
<evidence type="ECO:0000256" key="3">
    <source>
        <dbReference type="SAM" id="MobiDB-lite"/>
    </source>
</evidence>
<dbReference type="InterPro" id="IPR009737">
    <property type="entry name" value="Aim32/Apd1-like"/>
</dbReference>
<dbReference type="SUPFAM" id="SSF52833">
    <property type="entry name" value="Thioredoxin-like"/>
    <property type="match status" value="1"/>
</dbReference>
<dbReference type="Gene3D" id="3.40.30.10">
    <property type="entry name" value="Glutaredoxin"/>
    <property type="match status" value="1"/>
</dbReference>
<feature type="compositionally biased region" description="Polar residues" evidence="3">
    <location>
        <begin position="180"/>
        <end position="195"/>
    </location>
</feature>
<gene>
    <name evidence="4" type="ORF">EV356DRAFT_449036</name>
</gene>
<dbReference type="InterPro" id="IPR036249">
    <property type="entry name" value="Thioredoxin-like_sf"/>
</dbReference>
<evidence type="ECO:0000256" key="1">
    <source>
        <dbReference type="ARBA" id="ARBA00038208"/>
    </source>
</evidence>
<name>A0A6A6H5G0_VIRVR</name>
<protein>
    <recommendedName>
        <fullName evidence="2">Altered inheritance of mitochondria protein 32</fullName>
    </recommendedName>
</protein>
<evidence type="ECO:0000313" key="4">
    <source>
        <dbReference type="EMBL" id="KAF2233091.1"/>
    </source>
</evidence>
<sequence>MLLHPFYRRGGSCLRHWPTARSRLTNPRIVGVQYSSTRTPPFPIVDTCPSPICACRETPRELDIDQKLPLNNTIARYTEQVLISTGKEDWTSRIEDEEDNALARGLKSLLSRGGRYTDPSFNVAITNSSFPPTTSSPTQNASAFTFPSFKYIPTIPNDPQSIESFLKAFLLPEHAPHGTLPSQDTSKSARSNTSQSDFKDVVSVKDIVVLICGHGGRDQRCGILGPLLRDEFLTQLPQQDAKIQAGPPEAKESVTSPNDISARVGLISHIGGHKFAGNVIIYTPPSMGHHPLAGTGIWYGRIEPQHVEGLVKETILGGRVIKEKFRGGISRTEGMLNL</sequence>
<dbReference type="AlphaFoldDB" id="A0A6A6H5G0"/>
<evidence type="ECO:0000256" key="2">
    <source>
        <dbReference type="ARBA" id="ARBA00040895"/>
    </source>
</evidence>
<reference evidence="4" key="1">
    <citation type="journal article" date="2020" name="Stud. Mycol.">
        <title>101 Dothideomycetes genomes: a test case for predicting lifestyles and emergence of pathogens.</title>
        <authorList>
            <person name="Haridas S."/>
            <person name="Albert R."/>
            <person name="Binder M."/>
            <person name="Bloem J."/>
            <person name="Labutti K."/>
            <person name="Salamov A."/>
            <person name="Andreopoulos B."/>
            <person name="Baker S."/>
            <person name="Barry K."/>
            <person name="Bills G."/>
            <person name="Bluhm B."/>
            <person name="Cannon C."/>
            <person name="Castanera R."/>
            <person name="Culley D."/>
            <person name="Daum C."/>
            <person name="Ezra D."/>
            <person name="Gonzalez J."/>
            <person name="Henrissat B."/>
            <person name="Kuo A."/>
            <person name="Liang C."/>
            <person name="Lipzen A."/>
            <person name="Lutzoni F."/>
            <person name="Magnuson J."/>
            <person name="Mondo S."/>
            <person name="Nolan M."/>
            <person name="Ohm R."/>
            <person name="Pangilinan J."/>
            <person name="Park H.-J."/>
            <person name="Ramirez L."/>
            <person name="Alfaro M."/>
            <person name="Sun H."/>
            <person name="Tritt A."/>
            <person name="Yoshinaga Y."/>
            <person name="Zwiers L.-H."/>
            <person name="Turgeon B."/>
            <person name="Goodwin S."/>
            <person name="Spatafora J."/>
            <person name="Crous P."/>
            <person name="Grigoriev I."/>
        </authorList>
    </citation>
    <scope>NUCLEOTIDE SEQUENCE</scope>
    <source>
        <strain evidence="4">Tuck. ex Michener</strain>
    </source>
</reference>
<keyword evidence="5" id="KW-1185">Reference proteome</keyword>
<feature type="region of interest" description="Disordered" evidence="3">
    <location>
        <begin position="176"/>
        <end position="195"/>
    </location>
</feature>